<dbReference type="EMBL" id="CP015098">
    <property type="protein sequence ID" value="AMW11654.1"/>
    <property type="molecule type" value="Genomic_DNA"/>
</dbReference>
<protein>
    <submittedName>
        <fullName evidence="1">Uncharacterized protein</fullName>
    </submittedName>
</protein>
<accession>A0A143C2L0</accession>
<proteinExistence type="predicted"/>
<dbReference type="RefSeq" id="WP_062927968.1">
    <property type="nucleotide sequence ID" value="NZ_CP015098.1"/>
</dbReference>
<evidence type="ECO:0000313" key="1">
    <source>
        <dbReference type="EMBL" id="AMW11654.1"/>
    </source>
</evidence>
<evidence type="ECO:0000313" key="2">
    <source>
        <dbReference type="Proteomes" id="UP000076096"/>
    </source>
</evidence>
<reference evidence="2" key="1">
    <citation type="submission" date="2016-04" db="EMBL/GenBank/DDBJ databases">
        <authorList>
            <person name="Zhang B."/>
        </authorList>
    </citation>
    <scope>NUCLEOTIDE SEQUENCE [LARGE SCALE GENOMIC DNA]</scope>
    <source>
        <strain evidence="2">S10</strain>
    </source>
</reference>
<gene>
    <name evidence="1" type="ORF">A4E84_20435</name>
</gene>
<dbReference type="KEGG" id="stsi:A4E84_20435"/>
<dbReference type="STRING" id="1783515.A4E84_20435"/>
<organism evidence="1 2">
    <name type="scientific">Streptomyces qaidamensis</name>
    <dbReference type="NCBI Taxonomy" id="1783515"/>
    <lineage>
        <taxon>Bacteria</taxon>
        <taxon>Bacillati</taxon>
        <taxon>Actinomycetota</taxon>
        <taxon>Actinomycetes</taxon>
        <taxon>Kitasatosporales</taxon>
        <taxon>Streptomycetaceae</taxon>
        <taxon>Streptomyces</taxon>
        <taxon>Streptomyces aurantiacus group</taxon>
    </lineage>
</organism>
<name>A0A143C2L0_9ACTN</name>
<sequence>MISKLAMLAKKTIEAAWLNGSSYDLATQAAEALESAQLLQSPDSEVIIYRASWDSVPLGWYTTPNEARKHCKAHARRDLPTVDFDWIEDEEDGVAELVAAVGEEERSTGYTVTALEVASKYDAEADE</sequence>
<dbReference type="Proteomes" id="UP000076096">
    <property type="component" value="Chromosome"/>
</dbReference>
<dbReference type="AlphaFoldDB" id="A0A143C2L0"/>
<keyword evidence="2" id="KW-1185">Reference proteome</keyword>